<dbReference type="InterPro" id="IPR019239">
    <property type="entry name" value="VapB_antitoxin"/>
</dbReference>
<dbReference type="Proteomes" id="UP000697995">
    <property type="component" value="Unassembled WGS sequence"/>
</dbReference>
<gene>
    <name evidence="1" type="ORF">CKO45_19940</name>
</gene>
<evidence type="ECO:0000313" key="1">
    <source>
        <dbReference type="EMBL" id="MBK1660498.1"/>
    </source>
</evidence>
<comment type="caution">
    <text evidence="1">The sequence shown here is derived from an EMBL/GenBank/DDBJ whole genome shotgun (WGS) entry which is preliminary data.</text>
</comment>
<evidence type="ECO:0008006" key="3">
    <source>
        <dbReference type="Google" id="ProtNLM"/>
    </source>
</evidence>
<protein>
    <recommendedName>
        <fullName evidence="3">Type II toxin-antitoxin system VapB family antitoxin</fullName>
    </recommendedName>
</protein>
<accession>A0ABS1D1W2</accession>
<name>A0ABS1D1W2_9PROT</name>
<evidence type="ECO:0000313" key="2">
    <source>
        <dbReference type="Proteomes" id="UP000697995"/>
    </source>
</evidence>
<keyword evidence="2" id="KW-1185">Reference proteome</keyword>
<proteinExistence type="predicted"/>
<reference evidence="1 2" key="1">
    <citation type="journal article" date="2020" name="Microorganisms">
        <title>Osmotic Adaptation and Compatible Solute Biosynthesis of Phototrophic Bacteria as Revealed from Genome Analyses.</title>
        <authorList>
            <person name="Imhoff J.F."/>
            <person name="Rahn T."/>
            <person name="Kunzel S."/>
            <person name="Keller A."/>
            <person name="Neulinger S.C."/>
        </authorList>
    </citation>
    <scope>NUCLEOTIDE SEQUENCE [LARGE SCALE GENOMIC DNA]</scope>
    <source>
        <strain evidence="1 2">DSM 15382</strain>
    </source>
</reference>
<dbReference type="Pfam" id="PF09957">
    <property type="entry name" value="VapB_antitoxin"/>
    <property type="match status" value="1"/>
</dbReference>
<dbReference type="EMBL" id="NRSG01000184">
    <property type="protein sequence ID" value="MBK1660498.1"/>
    <property type="molecule type" value="Genomic_DNA"/>
</dbReference>
<organism evidence="1 2">
    <name type="scientific">Paracraurococcus ruber</name>
    <dbReference type="NCBI Taxonomy" id="77675"/>
    <lineage>
        <taxon>Bacteria</taxon>
        <taxon>Pseudomonadati</taxon>
        <taxon>Pseudomonadota</taxon>
        <taxon>Alphaproteobacteria</taxon>
        <taxon>Acetobacterales</taxon>
        <taxon>Roseomonadaceae</taxon>
        <taxon>Paracraurococcus</taxon>
    </lineage>
</organism>
<sequence length="78" mass="8499">MRTNIDIDDALMAEAMARGGYPTKRAAVEEGLRMIVRLARQREAAEGLWGSDPDWRDPAADLPADLLSGLHGAQAPLR</sequence>
<dbReference type="RefSeq" id="WP_133221960.1">
    <property type="nucleotide sequence ID" value="NZ_NRSG01000184.1"/>
</dbReference>